<evidence type="ECO:0000313" key="13">
    <source>
        <dbReference type="EMBL" id="KKI50794.1"/>
    </source>
</evidence>
<name>A0A0M2NE42_9FIRM</name>
<organism evidence="13 14">
    <name type="scientific">Christensenella hongkongensis</name>
    <dbReference type="NCBI Taxonomy" id="270498"/>
    <lineage>
        <taxon>Bacteria</taxon>
        <taxon>Bacillati</taxon>
        <taxon>Bacillota</taxon>
        <taxon>Clostridia</taxon>
        <taxon>Christensenellales</taxon>
        <taxon>Christensenellaceae</taxon>
        <taxon>Christensenella</taxon>
    </lineage>
</organism>
<comment type="subcellular location">
    <subcellularLocation>
        <location evidence="1">Cell membrane</location>
        <topology evidence="1">Multi-pass membrane protein</topology>
    </subcellularLocation>
</comment>
<dbReference type="InterPro" id="IPR045863">
    <property type="entry name" value="CorA_TM1_TM2"/>
</dbReference>
<evidence type="ECO:0000313" key="14">
    <source>
        <dbReference type="Proteomes" id="UP000034076"/>
    </source>
</evidence>
<comment type="function">
    <text evidence="11">Mediates influx of magnesium ions. Alternates between open and closed states. Activated by low cytoplasmic Mg(2+) levels. Inactive when cytoplasmic Mg(2+) levels are high.</text>
</comment>
<feature type="transmembrane region" description="Helical" evidence="12">
    <location>
        <begin position="255"/>
        <end position="274"/>
    </location>
</feature>
<sequence>MIRETREIAMLYQLKKGEMKPVETIDPEDAGSVVSVLSLEEAPGVLSKYISAGTLTRIFENTSMRYESYEDFDLLCVPFFHFSHQLKNSPYVTIFLQKNNLCFVCEKTGNVERLIEDFIKTNQNDITIGKLICAFFEFILKDDLSELDGIELRISGLEDRVLTDKQENFTKEIIGQRKHLMGIMNYYEQLLDILEYVGMNQKHALGSRSVHYVTILHGKTDRLYDKVKGLREYVSEIREAYQAEVDIRMNNIMKILTIVTMIFMPLTLIVGWYGMNLRMPEYNSLIAYPLVILFSVFVAVFCIVFFKKQKWF</sequence>
<protein>
    <submittedName>
        <fullName evidence="13">Magnesium and cobalt transport protein CorA</fullName>
    </submittedName>
</protein>
<dbReference type="InterPro" id="IPR002523">
    <property type="entry name" value="MgTranspt_CorA/ZnTranspt_ZntB"/>
</dbReference>
<keyword evidence="5 12" id="KW-0812">Transmembrane</keyword>
<dbReference type="GO" id="GO:0005886">
    <property type="term" value="C:plasma membrane"/>
    <property type="evidence" value="ECO:0007669"/>
    <property type="project" value="UniProtKB-SubCell"/>
</dbReference>
<evidence type="ECO:0000256" key="10">
    <source>
        <dbReference type="ARBA" id="ARBA00034269"/>
    </source>
</evidence>
<evidence type="ECO:0000256" key="12">
    <source>
        <dbReference type="SAM" id="Phobius"/>
    </source>
</evidence>
<keyword evidence="6" id="KW-0460">Magnesium</keyword>
<evidence type="ECO:0000256" key="11">
    <source>
        <dbReference type="ARBA" id="ARBA00045497"/>
    </source>
</evidence>
<reference evidence="13 14" key="1">
    <citation type="submission" date="2015-04" db="EMBL/GenBank/DDBJ databases">
        <title>Draft genome sequence of bacteremic isolate Catabacter hongkongensis type strain HKU16T.</title>
        <authorList>
            <person name="Lau S.K."/>
            <person name="Teng J.L."/>
            <person name="Huang Y."/>
            <person name="Curreem S.O."/>
            <person name="Tsui S.K."/>
            <person name="Woo P.C."/>
        </authorList>
    </citation>
    <scope>NUCLEOTIDE SEQUENCE [LARGE SCALE GENOMIC DNA]</scope>
    <source>
        <strain evidence="13 14">HKU16</strain>
    </source>
</reference>
<evidence type="ECO:0000256" key="3">
    <source>
        <dbReference type="ARBA" id="ARBA00022448"/>
    </source>
</evidence>
<evidence type="ECO:0000256" key="8">
    <source>
        <dbReference type="ARBA" id="ARBA00023065"/>
    </source>
</evidence>
<dbReference type="InterPro" id="IPR045861">
    <property type="entry name" value="CorA_cytoplasmic_dom"/>
</dbReference>
<dbReference type="OrthoDB" id="9803416at2"/>
<evidence type="ECO:0000256" key="4">
    <source>
        <dbReference type="ARBA" id="ARBA00022475"/>
    </source>
</evidence>
<dbReference type="PANTHER" id="PTHR46494">
    <property type="entry name" value="CORA FAMILY METAL ION TRANSPORTER (EUROFUNG)"/>
    <property type="match status" value="1"/>
</dbReference>
<evidence type="ECO:0000256" key="2">
    <source>
        <dbReference type="ARBA" id="ARBA00009765"/>
    </source>
</evidence>
<dbReference type="GO" id="GO:0015095">
    <property type="term" value="F:magnesium ion transmembrane transporter activity"/>
    <property type="evidence" value="ECO:0007669"/>
    <property type="project" value="TreeGrafter"/>
</dbReference>
<dbReference type="EMBL" id="LAYJ01000101">
    <property type="protein sequence ID" value="KKI50794.1"/>
    <property type="molecule type" value="Genomic_DNA"/>
</dbReference>
<proteinExistence type="inferred from homology"/>
<keyword evidence="7 12" id="KW-1133">Transmembrane helix</keyword>
<comment type="caution">
    <text evidence="13">The sequence shown here is derived from an EMBL/GenBank/DDBJ whole genome shotgun (WGS) entry which is preliminary data.</text>
</comment>
<dbReference type="STRING" id="270498.CHK_1720"/>
<dbReference type="GO" id="GO:0015087">
    <property type="term" value="F:cobalt ion transmembrane transporter activity"/>
    <property type="evidence" value="ECO:0007669"/>
    <property type="project" value="TreeGrafter"/>
</dbReference>
<dbReference type="FunFam" id="1.20.58.340:FF:000004">
    <property type="entry name" value="Magnesium transport protein CorA"/>
    <property type="match status" value="1"/>
</dbReference>
<keyword evidence="14" id="KW-1185">Reference proteome</keyword>
<keyword evidence="8" id="KW-0406">Ion transport</keyword>
<keyword evidence="9 12" id="KW-0472">Membrane</keyword>
<feature type="transmembrane region" description="Helical" evidence="12">
    <location>
        <begin position="286"/>
        <end position="306"/>
    </location>
</feature>
<gene>
    <name evidence="13" type="ORF">CHK_1720</name>
</gene>
<dbReference type="SUPFAM" id="SSF143865">
    <property type="entry name" value="CorA soluble domain-like"/>
    <property type="match status" value="1"/>
</dbReference>
<keyword evidence="3" id="KW-0813">Transport</keyword>
<evidence type="ECO:0000256" key="1">
    <source>
        <dbReference type="ARBA" id="ARBA00004651"/>
    </source>
</evidence>
<dbReference type="GO" id="GO:0050897">
    <property type="term" value="F:cobalt ion binding"/>
    <property type="evidence" value="ECO:0007669"/>
    <property type="project" value="TreeGrafter"/>
</dbReference>
<dbReference type="SUPFAM" id="SSF144083">
    <property type="entry name" value="Magnesium transport protein CorA, transmembrane region"/>
    <property type="match status" value="1"/>
</dbReference>
<dbReference type="Gene3D" id="1.20.58.340">
    <property type="entry name" value="Magnesium transport protein CorA, transmembrane region"/>
    <property type="match status" value="2"/>
</dbReference>
<dbReference type="RefSeq" id="WP_052740461.1">
    <property type="nucleotide sequence ID" value="NZ_CAUERS010000015.1"/>
</dbReference>
<evidence type="ECO:0000256" key="6">
    <source>
        <dbReference type="ARBA" id="ARBA00022842"/>
    </source>
</evidence>
<evidence type="ECO:0000256" key="5">
    <source>
        <dbReference type="ARBA" id="ARBA00022692"/>
    </source>
</evidence>
<comment type="similarity">
    <text evidence="2">Belongs to the CorA metal ion transporter (MIT) (TC 1.A.35) family.</text>
</comment>
<dbReference type="Proteomes" id="UP000034076">
    <property type="component" value="Unassembled WGS sequence"/>
</dbReference>
<evidence type="ECO:0000256" key="7">
    <source>
        <dbReference type="ARBA" id="ARBA00022989"/>
    </source>
</evidence>
<accession>A0A0M2NE42</accession>
<evidence type="ECO:0000256" key="9">
    <source>
        <dbReference type="ARBA" id="ARBA00023136"/>
    </source>
</evidence>
<dbReference type="GO" id="GO:0000287">
    <property type="term" value="F:magnesium ion binding"/>
    <property type="evidence" value="ECO:0007669"/>
    <property type="project" value="TreeGrafter"/>
</dbReference>
<dbReference type="CDD" id="cd12826">
    <property type="entry name" value="EcCorA_ZntB-like_u1"/>
    <property type="match status" value="1"/>
</dbReference>
<dbReference type="AlphaFoldDB" id="A0A0M2NE42"/>
<comment type="catalytic activity">
    <reaction evidence="10">
        <text>Mg(2+)(in) = Mg(2+)(out)</text>
        <dbReference type="Rhea" id="RHEA:29827"/>
        <dbReference type="ChEBI" id="CHEBI:18420"/>
    </reaction>
</comment>
<dbReference type="Pfam" id="PF01544">
    <property type="entry name" value="CorA"/>
    <property type="match status" value="1"/>
</dbReference>
<dbReference type="PANTHER" id="PTHR46494:SF1">
    <property type="entry name" value="CORA FAMILY METAL ION TRANSPORTER (EUROFUNG)"/>
    <property type="match status" value="1"/>
</dbReference>
<keyword evidence="4" id="KW-1003">Cell membrane</keyword>